<dbReference type="EMBL" id="JAINUG010000321">
    <property type="protein sequence ID" value="KAJ8378396.1"/>
    <property type="molecule type" value="Genomic_DNA"/>
</dbReference>
<reference evidence="3" key="1">
    <citation type="journal article" date="2023" name="Science">
        <title>Genome structures resolve the early diversification of teleost fishes.</title>
        <authorList>
            <person name="Parey E."/>
            <person name="Louis A."/>
            <person name="Montfort J."/>
            <person name="Bouchez O."/>
            <person name="Roques C."/>
            <person name="Iampietro C."/>
            <person name="Lluch J."/>
            <person name="Castinel A."/>
            <person name="Donnadieu C."/>
            <person name="Desvignes T."/>
            <person name="Floi Bucao C."/>
            <person name="Jouanno E."/>
            <person name="Wen M."/>
            <person name="Mejri S."/>
            <person name="Dirks R."/>
            <person name="Jansen H."/>
            <person name="Henkel C."/>
            <person name="Chen W.J."/>
            <person name="Zahm M."/>
            <person name="Cabau C."/>
            <person name="Klopp C."/>
            <person name="Thompson A.W."/>
            <person name="Robinson-Rechavi M."/>
            <person name="Braasch I."/>
            <person name="Lecointre G."/>
            <person name="Bobe J."/>
            <person name="Postlethwait J.H."/>
            <person name="Berthelot C."/>
            <person name="Roest Crollius H."/>
            <person name="Guiguen Y."/>
        </authorList>
    </citation>
    <scope>NUCLEOTIDE SEQUENCE</scope>
    <source>
        <strain evidence="3">NC1722</strain>
    </source>
</reference>
<comment type="similarity">
    <text evidence="1">Belongs to the PPP4R2 family.</text>
</comment>
<evidence type="ECO:0000256" key="2">
    <source>
        <dbReference type="SAM" id="MobiDB-lite"/>
    </source>
</evidence>
<feature type="compositionally biased region" description="Basic and acidic residues" evidence="2">
    <location>
        <begin position="242"/>
        <end position="253"/>
    </location>
</feature>
<name>A0AAD7W3R6_9TELE</name>
<gene>
    <name evidence="3" type="ORF">AAFF_G00242840</name>
</gene>
<evidence type="ECO:0000313" key="3">
    <source>
        <dbReference type="EMBL" id="KAJ8378396.1"/>
    </source>
</evidence>
<dbReference type="PANTHER" id="PTHR16487">
    <property type="entry name" value="PPP4R2-RELATED PROTEIN"/>
    <property type="match status" value="1"/>
</dbReference>
<dbReference type="GO" id="GO:0030289">
    <property type="term" value="C:protein phosphatase 4 complex"/>
    <property type="evidence" value="ECO:0007669"/>
    <property type="project" value="InterPro"/>
</dbReference>
<dbReference type="PANTHER" id="PTHR16487:SF0">
    <property type="entry name" value="PROTEIN PHOSPHATASE 4 REGULATORY SUBUNIT 2-RELATED"/>
    <property type="match status" value="1"/>
</dbReference>
<feature type="region of interest" description="Disordered" evidence="2">
    <location>
        <begin position="104"/>
        <end position="343"/>
    </location>
</feature>
<sequence length="343" mass="37255">MDDFRSSAPEQHGPANPNVECIPFEEMKERMLKIVNGYNGIPFTIQRLCELLTEPKRNYTGTDKFLRGVEKNVMVVSCVYPTSENVNGPGTPRPLSRTKLSLSSSLATNGLPDNTENKAAATEMRDSSPFSDLSVLEGEGALGSPLKNKHQEEEDAMEAEQHEVKRLKFDRDEDEEDEAEEEEGGKEVPCHAEAESLSEMAEEAESSSDVQEEEDEKRSEVASTLTSEDQEHSSTHTEPSSGDDRKERVEREVSSASAEMVELGGEMDQSQHKDMLSSAASPGIQDGGEGDPVSSSSEDSLNGEASDEPVSDSSSSIPKSAAEDATENSMHAADTCEDPMEQA</sequence>
<proteinExistence type="inferred from homology"/>
<organism evidence="3 4">
    <name type="scientific">Aldrovandia affinis</name>
    <dbReference type="NCBI Taxonomy" id="143900"/>
    <lineage>
        <taxon>Eukaryota</taxon>
        <taxon>Metazoa</taxon>
        <taxon>Chordata</taxon>
        <taxon>Craniata</taxon>
        <taxon>Vertebrata</taxon>
        <taxon>Euteleostomi</taxon>
        <taxon>Actinopterygii</taxon>
        <taxon>Neopterygii</taxon>
        <taxon>Teleostei</taxon>
        <taxon>Notacanthiformes</taxon>
        <taxon>Halosauridae</taxon>
        <taxon>Aldrovandia</taxon>
    </lineage>
</organism>
<dbReference type="InterPro" id="IPR015267">
    <property type="entry name" value="PPP4R2"/>
</dbReference>
<feature type="compositionally biased region" description="Low complexity" evidence="2">
    <location>
        <begin position="311"/>
        <end position="320"/>
    </location>
</feature>
<dbReference type="GO" id="GO:0005634">
    <property type="term" value="C:nucleus"/>
    <property type="evidence" value="ECO:0007669"/>
    <property type="project" value="TreeGrafter"/>
</dbReference>
<evidence type="ECO:0000256" key="1">
    <source>
        <dbReference type="ARBA" id="ARBA00009207"/>
    </source>
</evidence>
<evidence type="ECO:0008006" key="5">
    <source>
        <dbReference type="Google" id="ProtNLM"/>
    </source>
</evidence>
<feature type="compositionally biased region" description="Basic and acidic residues" evidence="2">
    <location>
        <begin position="185"/>
        <end position="194"/>
    </location>
</feature>
<dbReference type="GO" id="GO:0005737">
    <property type="term" value="C:cytoplasm"/>
    <property type="evidence" value="ECO:0007669"/>
    <property type="project" value="TreeGrafter"/>
</dbReference>
<feature type="compositionally biased region" description="Basic and acidic residues" evidence="2">
    <location>
        <begin position="159"/>
        <end position="171"/>
    </location>
</feature>
<feature type="compositionally biased region" description="Acidic residues" evidence="2">
    <location>
        <begin position="172"/>
        <end position="184"/>
    </location>
</feature>
<dbReference type="Proteomes" id="UP001221898">
    <property type="component" value="Unassembled WGS sequence"/>
</dbReference>
<feature type="compositionally biased region" description="Acidic residues" evidence="2">
    <location>
        <begin position="200"/>
        <end position="215"/>
    </location>
</feature>
<comment type="caution">
    <text evidence="3">The sequence shown here is derived from an EMBL/GenBank/DDBJ whole genome shotgun (WGS) entry which is preliminary data.</text>
</comment>
<keyword evidence="4" id="KW-1185">Reference proteome</keyword>
<dbReference type="GO" id="GO:0019888">
    <property type="term" value="F:protein phosphatase regulator activity"/>
    <property type="evidence" value="ECO:0007669"/>
    <property type="project" value="InterPro"/>
</dbReference>
<accession>A0AAD7W3R6</accession>
<evidence type="ECO:0000313" key="4">
    <source>
        <dbReference type="Proteomes" id="UP001221898"/>
    </source>
</evidence>
<dbReference type="Pfam" id="PF09184">
    <property type="entry name" value="PPP4R2"/>
    <property type="match status" value="1"/>
</dbReference>
<protein>
    <recommendedName>
        <fullName evidence="5">Serine/threonine-protein phosphatase 4 regulatory subunit 2</fullName>
    </recommendedName>
</protein>
<dbReference type="AlphaFoldDB" id="A0AAD7W3R6"/>